<dbReference type="HOGENOM" id="CLU_084493_0_0_6"/>
<protein>
    <submittedName>
        <fullName evidence="1">Uncharacterized protein</fullName>
    </submittedName>
</protein>
<dbReference type="PATRIC" id="fig|718251.5.peg.1016"/>
<proteinExistence type="predicted"/>
<reference evidence="1 2" key="2">
    <citation type="journal article" date="2011" name="BMC Immunol.">
        <title>Comparison of static immersion and intravenous injection systems for exposure of zebrafish embryos to the natural pathogen Edwardsiella tarda.</title>
        <authorList>
            <person name="van Soest J.J."/>
            <person name="Stockhammer O.W."/>
            <person name="Ordas A."/>
            <person name="Bloemberg G.V."/>
            <person name="Spaink H.P."/>
            <person name="Meijer A.H."/>
        </authorList>
    </citation>
    <scope>NUCLEOTIDE SEQUENCE [LARGE SCALE GENOMIC DNA]</scope>
    <source>
        <strain evidence="1 2">FL6-60</strain>
    </source>
</reference>
<dbReference type="KEGG" id="etd:ETAF_0988"/>
<dbReference type="EMBL" id="CP002154">
    <property type="protein sequence ID" value="ADM41107.1"/>
    <property type="molecule type" value="Genomic_DNA"/>
</dbReference>
<name>A0A0H3DT30_EDWTF</name>
<evidence type="ECO:0000313" key="1">
    <source>
        <dbReference type="EMBL" id="ADM41107.1"/>
    </source>
</evidence>
<evidence type="ECO:0000313" key="2">
    <source>
        <dbReference type="Proteomes" id="UP000002230"/>
    </source>
</evidence>
<dbReference type="AlphaFoldDB" id="A0A0H3DT30"/>
<gene>
    <name evidence="1" type="ordered locus">ETAF_0988</name>
</gene>
<reference evidence="2" key="1">
    <citation type="submission" date="2010-08" db="EMBL/GenBank/DDBJ databases">
        <title>Genome comparisons of Edwardsiella bacteria analysed using deep sequencing technology.</title>
        <authorList>
            <person name="van Soest J.J."/>
            <person name="Henkel C.V."/>
            <person name="Jansen H.J."/>
            <person name="van den Hondel C.A.M.J.J."/>
            <person name="Bloemberg G.V."/>
            <person name="Meijer A.H."/>
            <person name="Spaink H.P."/>
        </authorList>
    </citation>
    <scope>NUCLEOTIDE SEQUENCE [LARGE SCALE GENOMIC DNA]</scope>
    <source>
        <strain evidence="2">FL6-60</strain>
    </source>
</reference>
<organism evidence="1 2">
    <name type="scientific">Edwardsiella tarda (strain FL6-60)</name>
    <dbReference type="NCBI Taxonomy" id="718251"/>
    <lineage>
        <taxon>Bacteria</taxon>
        <taxon>Pseudomonadati</taxon>
        <taxon>Pseudomonadota</taxon>
        <taxon>Gammaproteobacteria</taxon>
        <taxon>Enterobacterales</taxon>
        <taxon>Hafniaceae</taxon>
        <taxon>Edwardsiella</taxon>
    </lineage>
</organism>
<accession>A0A0H3DT30</accession>
<keyword evidence="2" id="KW-1185">Reference proteome</keyword>
<sequence length="289" mass="32441">MSDMITLPPLPALARERYDAATAGALDALDCSAIRQRVDAFGHADRPQESYLTGWMAFNPLVIIRNYQDKRGTSSGVVLSVGDAYRFSVQTITPRIPKLLLWATLRSKPKTLPLVALQDLAAGDRRLVPYRAVRDTTLREQMTGWWAEINDYLGIACWQHSHGYPQWQALENSLSCDAVSRLHQWLQRDPQTLEHDGDYAGRWYDGLFIATRAASESNPWPSLLLSWKSPQRQASYLIGWLAGEADKPTLALALRPDAEMPFFTLNRFDAEHLQRLAALNALATQHAAA</sequence>
<dbReference type="Proteomes" id="UP000002230">
    <property type="component" value="Chromosome"/>
</dbReference>